<dbReference type="EMBL" id="LAIR01000002">
    <property type="protein sequence ID" value="KNX36434.1"/>
    <property type="molecule type" value="Genomic_DNA"/>
</dbReference>
<dbReference type="Gene3D" id="1.10.357.10">
    <property type="entry name" value="Tetracycline Repressor, domain 2"/>
    <property type="match status" value="1"/>
</dbReference>
<dbReference type="AlphaFoldDB" id="A0A0L6CFH3"/>
<dbReference type="GO" id="GO:0003700">
    <property type="term" value="F:DNA-binding transcription factor activity"/>
    <property type="evidence" value="ECO:0007669"/>
    <property type="project" value="TreeGrafter"/>
</dbReference>
<comment type="caution">
    <text evidence="4">The sequence shown here is derived from an EMBL/GenBank/DDBJ whole genome shotgun (WGS) entry which is preliminary data.</text>
</comment>
<keyword evidence="5" id="KW-1185">Reference proteome</keyword>
<dbReference type="InterPro" id="IPR009057">
    <property type="entry name" value="Homeodomain-like_sf"/>
</dbReference>
<dbReference type="Pfam" id="PF00440">
    <property type="entry name" value="TetR_N"/>
    <property type="match status" value="1"/>
</dbReference>
<sequence length="192" mass="20529">MGPPPSASGRRDAQRNATRVLDAASTIVGRCGAKALTMDAVADQAGVGKGTVFRRFGNRAGLMAALVDHIERDLQERFMTGPPPLGPGAPPLDRLLAFGAARLEIVAAQGPLMIEIGDVGRRFDVPAHTLALTHVRLLLRALEVDGDVELLASALMAPLDPALVALQRERGMSLERLVAGWHDLVRRVVRVR</sequence>
<dbReference type="SUPFAM" id="SSF46689">
    <property type="entry name" value="Homeodomain-like"/>
    <property type="match status" value="1"/>
</dbReference>
<dbReference type="InterPro" id="IPR001647">
    <property type="entry name" value="HTH_TetR"/>
</dbReference>
<dbReference type="PROSITE" id="PS50977">
    <property type="entry name" value="HTH_TETR_2"/>
    <property type="match status" value="1"/>
</dbReference>
<reference evidence="5" key="1">
    <citation type="submission" date="2015-03" db="EMBL/GenBank/DDBJ databases">
        <title>Luteipulveratus halotolerans sp. nov., a novel actinobacterium (Dermacoccaceae) from Sarawak, Malaysia.</title>
        <authorList>
            <person name="Juboi H."/>
            <person name="Basik A."/>
            <person name="Shamsul S.S."/>
            <person name="Arnold P."/>
            <person name="Schmitt E.K."/>
            <person name="Sanglier J.-J."/>
            <person name="Yeo T."/>
        </authorList>
    </citation>
    <scope>NUCLEOTIDE SEQUENCE [LARGE SCALE GENOMIC DNA]</scope>
    <source>
        <strain evidence="5">C296001</strain>
    </source>
</reference>
<feature type="DNA-binding region" description="H-T-H motif" evidence="2">
    <location>
        <begin position="37"/>
        <end position="56"/>
    </location>
</feature>
<dbReference type="OrthoDB" id="4542210at2"/>
<dbReference type="InterPro" id="IPR050109">
    <property type="entry name" value="HTH-type_TetR-like_transc_reg"/>
</dbReference>
<dbReference type="PANTHER" id="PTHR30055:SF209">
    <property type="entry name" value="POSSIBLE TRANSCRIPTIONAL REGULATORY PROTEIN (PROBABLY TETR-FAMILY)"/>
    <property type="match status" value="1"/>
</dbReference>
<dbReference type="PANTHER" id="PTHR30055">
    <property type="entry name" value="HTH-TYPE TRANSCRIPTIONAL REGULATOR RUTR"/>
    <property type="match status" value="1"/>
</dbReference>
<dbReference type="PATRIC" id="fig|1631356.3.peg.646"/>
<dbReference type="GO" id="GO:0000976">
    <property type="term" value="F:transcription cis-regulatory region binding"/>
    <property type="evidence" value="ECO:0007669"/>
    <property type="project" value="TreeGrafter"/>
</dbReference>
<evidence type="ECO:0000256" key="2">
    <source>
        <dbReference type="PROSITE-ProRule" id="PRU00335"/>
    </source>
</evidence>
<organism evidence="4 5">
    <name type="scientific">Luteipulveratus halotolerans</name>
    <dbReference type="NCBI Taxonomy" id="1631356"/>
    <lineage>
        <taxon>Bacteria</taxon>
        <taxon>Bacillati</taxon>
        <taxon>Actinomycetota</taxon>
        <taxon>Actinomycetes</taxon>
        <taxon>Micrococcales</taxon>
        <taxon>Dermacoccaceae</taxon>
        <taxon>Luteipulveratus</taxon>
    </lineage>
</organism>
<dbReference type="STRING" id="1631356.VV01_03575"/>
<gene>
    <name evidence="4" type="ORF">VV01_03575</name>
</gene>
<evidence type="ECO:0000256" key="1">
    <source>
        <dbReference type="ARBA" id="ARBA00023125"/>
    </source>
</evidence>
<dbReference type="Proteomes" id="UP000037397">
    <property type="component" value="Unassembled WGS sequence"/>
</dbReference>
<dbReference type="PRINTS" id="PR00455">
    <property type="entry name" value="HTHTETR"/>
</dbReference>
<accession>A0A0L6CFH3</accession>
<name>A0A0L6CFH3_9MICO</name>
<feature type="domain" description="HTH tetR-type" evidence="3">
    <location>
        <begin position="14"/>
        <end position="74"/>
    </location>
</feature>
<proteinExistence type="predicted"/>
<evidence type="ECO:0000313" key="4">
    <source>
        <dbReference type="EMBL" id="KNX36434.1"/>
    </source>
</evidence>
<evidence type="ECO:0000313" key="5">
    <source>
        <dbReference type="Proteomes" id="UP000037397"/>
    </source>
</evidence>
<keyword evidence="1 2" id="KW-0238">DNA-binding</keyword>
<protein>
    <submittedName>
        <fullName evidence="4">TetR family transcriptional regulator</fullName>
    </submittedName>
</protein>
<evidence type="ECO:0000259" key="3">
    <source>
        <dbReference type="PROSITE" id="PS50977"/>
    </source>
</evidence>